<keyword evidence="3" id="KW-1185">Reference proteome</keyword>
<dbReference type="PROSITE" id="PS50835">
    <property type="entry name" value="IG_LIKE"/>
    <property type="match status" value="2"/>
</dbReference>
<feature type="domain" description="Ig-like" evidence="1">
    <location>
        <begin position="155"/>
        <end position="235"/>
    </location>
</feature>
<dbReference type="InterPro" id="IPR007110">
    <property type="entry name" value="Ig-like_dom"/>
</dbReference>
<protein>
    <recommendedName>
        <fullName evidence="1">Ig-like domain-containing protein</fullName>
    </recommendedName>
</protein>
<dbReference type="Gene3D" id="2.60.40.10">
    <property type="entry name" value="Immunoglobulins"/>
    <property type="match status" value="2"/>
</dbReference>
<dbReference type="OrthoDB" id="8893416at2759"/>
<feature type="domain" description="Ig-like" evidence="1">
    <location>
        <begin position="42"/>
        <end position="146"/>
    </location>
</feature>
<dbReference type="InterPro" id="IPR003599">
    <property type="entry name" value="Ig_sub"/>
</dbReference>
<reference evidence="2" key="1">
    <citation type="submission" date="2021-01" db="EMBL/GenBank/DDBJ databases">
        <authorList>
            <person name="Zahm M."/>
            <person name="Roques C."/>
            <person name="Cabau C."/>
            <person name="Klopp C."/>
            <person name="Donnadieu C."/>
            <person name="Jouanno E."/>
            <person name="Lampietro C."/>
            <person name="Louis A."/>
            <person name="Herpin A."/>
            <person name="Echchiki A."/>
            <person name="Berthelot C."/>
            <person name="Parey E."/>
            <person name="Roest-Crollius H."/>
            <person name="Braasch I."/>
            <person name="Postlethwait J."/>
            <person name="Bobe J."/>
            <person name="Montfort J."/>
            <person name="Bouchez O."/>
            <person name="Begum T."/>
            <person name="Mejri S."/>
            <person name="Adams A."/>
            <person name="Chen W.-J."/>
            <person name="Guiguen Y."/>
        </authorList>
    </citation>
    <scope>NUCLEOTIDE SEQUENCE</scope>
    <source>
        <strain evidence="2">YG-15Mar2019-1</strain>
        <tissue evidence="2">Brain</tissue>
    </source>
</reference>
<dbReference type="EMBL" id="JAFDVH010000003">
    <property type="protein sequence ID" value="KAG7483601.1"/>
    <property type="molecule type" value="Genomic_DNA"/>
</dbReference>
<comment type="caution">
    <text evidence="2">The sequence shown here is derived from an EMBL/GenBank/DDBJ whole genome shotgun (WGS) entry which is preliminary data.</text>
</comment>
<proteinExistence type="predicted"/>
<dbReference type="InterPro" id="IPR013106">
    <property type="entry name" value="Ig_V-set"/>
</dbReference>
<dbReference type="Proteomes" id="UP001046870">
    <property type="component" value="Chromosome 3"/>
</dbReference>
<organism evidence="2 3">
    <name type="scientific">Megalops atlanticus</name>
    <name type="common">Tarpon</name>
    <name type="synonym">Clupea gigantea</name>
    <dbReference type="NCBI Taxonomy" id="7932"/>
    <lineage>
        <taxon>Eukaryota</taxon>
        <taxon>Metazoa</taxon>
        <taxon>Chordata</taxon>
        <taxon>Craniata</taxon>
        <taxon>Vertebrata</taxon>
        <taxon>Euteleostomi</taxon>
        <taxon>Actinopterygii</taxon>
        <taxon>Neopterygii</taxon>
        <taxon>Teleostei</taxon>
        <taxon>Elopiformes</taxon>
        <taxon>Megalopidae</taxon>
        <taxon>Megalops</taxon>
    </lineage>
</organism>
<dbReference type="SMART" id="SM00409">
    <property type="entry name" value="IG"/>
    <property type="match status" value="2"/>
</dbReference>
<evidence type="ECO:0000259" key="1">
    <source>
        <dbReference type="PROSITE" id="PS50835"/>
    </source>
</evidence>
<evidence type="ECO:0000313" key="3">
    <source>
        <dbReference type="Proteomes" id="UP001046870"/>
    </source>
</evidence>
<evidence type="ECO:0000313" key="2">
    <source>
        <dbReference type="EMBL" id="KAG7483601.1"/>
    </source>
</evidence>
<dbReference type="InterPro" id="IPR036179">
    <property type="entry name" value="Ig-like_dom_sf"/>
</dbReference>
<dbReference type="AlphaFoldDB" id="A0A9D3QE35"/>
<dbReference type="InterPro" id="IPR013783">
    <property type="entry name" value="Ig-like_fold"/>
</dbReference>
<gene>
    <name evidence="2" type="ORF">MATL_G00040130</name>
</gene>
<dbReference type="CDD" id="cd00098">
    <property type="entry name" value="IgC1"/>
    <property type="match status" value="1"/>
</dbReference>
<sequence>MCMCACVKNLCVKDFSVRCQLKRRVRMVSLQAACALYTVLFSTFTEAVKIIRAASGSFVHLPCPLAYNDSDTVVVNWTKVGSSNTLCSYRVERGALSNISSCKPHVNLTGHPPELYLTKLKISDAGIYNCKMSKVIPPPTEETFITLQLHVEDSPGVYIKKVESNQSDCQWLLCQLERLDPAEVNFTWSREGQRIPSGSSAGSLHLCKSDWNEGDTFTCTVSFNNTHFINSITLNGTNGGMHYPNSFFRSELMRSDCLFGLIDSHSLPRDAHRYGPCFRVLQAEPCPADSSLCGCVGWNSTPHLCSHLYL</sequence>
<dbReference type="SUPFAM" id="SSF48726">
    <property type="entry name" value="Immunoglobulin"/>
    <property type="match status" value="2"/>
</dbReference>
<dbReference type="Pfam" id="PF07686">
    <property type="entry name" value="V-set"/>
    <property type="match status" value="1"/>
</dbReference>
<accession>A0A9D3QE35</accession>
<name>A0A9D3QE35_MEGAT</name>